<dbReference type="AlphaFoldDB" id="W2NJ90"/>
<reference evidence="2" key="1">
    <citation type="submission" date="2013-11" db="EMBL/GenBank/DDBJ databases">
        <title>The Genome Sequence of Phytophthora parasitica IAC_01/95.</title>
        <authorList>
            <consortium name="The Broad Institute Genomics Platform"/>
            <person name="Russ C."/>
            <person name="Tyler B."/>
            <person name="Panabieres F."/>
            <person name="Shan W."/>
            <person name="Tripathy S."/>
            <person name="Grunwald N."/>
            <person name="Machado M."/>
            <person name="Johnson C.S."/>
            <person name="Arredondo F."/>
            <person name="Hong C."/>
            <person name="Coffey M."/>
            <person name="Young S.K."/>
            <person name="Zeng Q."/>
            <person name="Gargeya S."/>
            <person name="Fitzgerald M."/>
            <person name="Abouelleil A."/>
            <person name="Alvarado L."/>
            <person name="Chapman S.B."/>
            <person name="Gainer-Dewar J."/>
            <person name="Goldberg J."/>
            <person name="Griggs A."/>
            <person name="Gujja S."/>
            <person name="Hansen M."/>
            <person name="Howarth C."/>
            <person name="Imamovic A."/>
            <person name="Ireland A."/>
            <person name="Larimer J."/>
            <person name="McCowan C."/>
            <person name="Murphy C."/>
            <person name="Pearson M."/>
            <person name="Poon T.W."/>
            <person name="Priest M."/>
            <person name="Roberts A."/>
            <person name="Saif S."/>
            <person name="Shea T."/>
            <person name="Sykes S."/>
            <person name="Wortman J."/>
            <person name="Nusbaum C."/>
            <person name="Birren B."/>
        </authorList>
    </citation>
    <scope>NUCLEOTIDE SEQUENCE [LARGE SCALE GENOMIC DNA]</scope>
    <source>
        <strain evidence="2">IAC_01/95</strain>
    </source>
</reference>
<dbReference type="Proteomes" id="UP000054532">
    <property type="component" value="Unassembled WGS sequence"/>
</dbReference>
<organism evidence="2">
    <name type="scientific">Phytophthora nicotianae</name>
    <name type="common">Potato buckeye rot agent</name>
    <name type="synonym">Phytophthora parasitica</name>
    <dbReference type="NCBI Taxonomy" id="4792"/>
    <lineage>
        <taxon>Eukaryota</taxon>
        <taxon>Sar</taxon>
        <taxon>Stramenopiles</taxon>
        <taxon>Oomycota</taxon>
        <taxon>Peronosporomycetes</taxon>
        <taxon>Peronosporales</taxon>
        <taxon>Peronosporaceae</taxon>
        <taxon>Phytophthora</taxon>
    </lineage>
</organism>
<feature type="region of interest" description="Disordered" evidence="1">
    <location>
        <begin position="12"/>
        <end position="34"/>
    </location>
</feature>
<dbReference type="EMBL" id="KI692295">
    <property type="protein sequence ID" value="ETM48722.1"/>
    <property type="molecule type" value="Genomic_DNA"/>
</dbReference>
<name>W2NJ90_PHYNI</name>
<sequence>MAVVFLPKKQATHPMTVPSPLLGGKALGRQTQTG</sequence>
<evidence type="ECO:0000313" key="2">
    <source>
        <dbReference type="EMBL" id="ETM48722.1"/>
    </source>
</evidence>
<proteinExistence type="predicted"/>
<accession>W2NJ90</accession>
<evidence type="ECO:0000256" key="1">
    <source>
        <dbReference type="SAM" id="MobiDB-lite"/>
    </source>
</evidence>
<gene>
    <name evidence="2" type="ORF">L914_06793</name>
</gene>
<protein>
    <submittedName>
        <fullName evidence="2">Uncharacterized protein</fullName>
    </submittedName>
</protein>